<name>A0AAE0MRC2_9PEZI</name>
<keyword evidence="2" id="KW-1185">Reference proteome</keyword>
<dbReference type="Proteomes" id="UP001278500">
    <property type="component" value="Unassembled WGS sequence"/>
</dbReference>
<reference evidence="1" key="1">
    <citation type="journal article" date="2023" name="Mol. Phylogenet. Evol.">
        <title>Genome-scale phylogeny and comparative genomics of the fungal order Sordariales.</title>
        <authorList>
            <person name="Hensen N."/>
            <person name="Bonometti L."/>
            <person name="Westerberg I."/>
            <person name="Brannstrom I.O."/>
            <person name="Guillou S."/>
            <person name="Cros-Aarteil S."/>
            <person name="Calhoun S."/>
            <person name="Haridas S."/>
            <person name="Kuo A."/>
            <person name="Mondo S."/>
            <person name="Pangilinan J."/>
            <person name="Riley R."/>
            <person name="LaButti K."/>
            <person name="Andreopoulos B."/>
            <person name="Lipzen A."/>
            <person name="Chen C."/>
            <person name="Yan M."/>
            <person name="Daum C."/>
            <person name="Ng V."/>
            <person name="Clum A."/>
            <person name="Steindorff A."/>
            <person name="Ohm R.A."/>
            <person name="Martin F."/>
            <person name="Silar P."/>
            <person name="Natvig D.O."/>
            <person name="Lalanne C."/>
            <person name="Gautier V."/>
            <person name="Ament-Velasquez S.L."/>
            <person name="Kruys A."/>
            <person name="Hutchinson M.I."/>
            <person name="Powell A.J."/>
            <person name="Barry K."/>
            <person name="Miller A.N."/>
            <person name="Grigoriev I.V."/>
            <person name="Debuchy R."/>
            <person name="Gladieux P."/>
            <person name="Hiltunen Thoren M."/>
            <person name="Johannesson H."/>
        </authorList>
    </citation>
    <scope>NUCLEOTIDE SEQUENCE</scope>
    <source>
        <strain evidence="1">CBS 560.94</strain>
    </source>
</reference>
<gene>
    <name evidence="1" type="ORF">B0H65DRAFT_467702</name>
</gene>
<reference evidence="1" key="2">
    <citation type="submission" date="2023-06" db="EMBL/GenBank/DDBJ databases">
        <authorList>
            <consortium name="Lawrence Berkeley National Laboratory"/>
            <person name="Haridas S."/>
            <person name="Hensen N."/>
            <person name="Bonometti L."/>
            <person name="Westerberg I."/>
            <person name="Brannstrom I.O."/>
            <person name="Guillou S."/>
            <person name="Cros-Aarteil S."/>
            <person name="Calhoun S."/>
            <person name="Kuo A."/>
            <person name="Mondo S."/>
            <person name="Pangilinan J."/>
            <person name="Riley R."/>
            <person name="Labutti K."/>
            <person name="Andreopoulos B."/>
            <person name="Lipzen A."/>
            <person name="Chen C."/>
            <person name="Yanf M."/>
            <person name="Daum C."/>
            <person name="Ng V."/>
            <person name="Clum A."/>
            <person name="Steindorff A."/>
            <person name="Ohm R."/>
            <person name="Martin F."/>
            <person name="Silar P."/>
            <person name="Natvig D."/>
            <person name="Lalanne C."/>
            <person name="Gautier V."/>
            <person name="Ament-Velasquez S.L."/>
            <person name="Kruys A."/>
            <person name="Hutchinson M.I."/>
            <person name="Powell A.J."/>
            <person name="Barry K."/>
            <person name="Miller A.N."/>
            <person name="Grigoriev I.V."/>
            <person name="Debuchy R."/>
            <person name="Gladieux P."/>
            <person name="Thoren M.H."/>
            <person name="Johannesson H."/>
        </authorList>
    </citation>
    <scope>NUCLEOTIDE SEQUENCE</scope>
    <source>
        <strain evidence="1">CBS 560.94</strain>
    </source>
</reference>
<dbReference type="EMBL" id="JAUEPP010000005">
    <property type="protein sequence ID" value="KAK3342237.1"/>
    <property type="molecule type" value="Genomic_DNA"/>
</dbReference>
<protein>
    <submittedName>
        <fullName evidence="1">Uncharacterized protein</fullName>
    </submittedName>
</protein>
<evidence type="ECO:0000313" key="1">
    <source>
        <dbReference type="EMBL" id="KAK3342237.1"/>
    </source>
</evidence>
<accession>A0AAE0MRC2</accession>
<dbReference type="GeneID" id="87864073"/>
<comment type="caution">
    <text evidence="1">The sequence shown here is derived from an EMBL/GenBank/DDBJ whole genome shotgun (WGS) entry which is preliminary data.</text>
</comment>
<dbReference type="RefSeq" id="XP_062680030.1">
    <property type="nucleotide sequence ID" value="XM_062826919.1"/>
</dbReference>
<evidence type="ECO:0000313" key="2">
    <source>
        <dbReference type="Proteomes" id="UP001278500"/>
    </source>
</evidence>
<dbReference type="AlphaFoldDB" id="A0AAE0MRC2"/>
<sequence>MDVPLCTAQLVPRWWECMIIEAVGLDKAINLLVEYLGQISDKMEAAGTRLQEMAAQDPGPMVRDNVDKYLHSVYTIMTGHYEWTSVSPFPFPCRG</sequence>
<organism evidence="1 2">
    <name type="scientific">Neurospora tetraspora</name>
    <dbReference type="NCBI Taxonomy" id="94610"/>
    <lineage>
        <taxon>Eukaryota</taxon>
        <taxon>Fungi</taxon>
        <taxon>Dikarya</taxon>
        <taxon>Ascomycota</taxon>
        <taxon>Pezizomycotina</taxon>
        <taxon>Sordariomycetes</taxon>
        <taxon>Sordariomycetidae</taxon>
        <taxon>Sordariales</taxon>
        <taxon>Sordariaceae</taxon>
        <taxon>Neurospora</taxon>
    </lineage>
</organism>
<proteinExistence type="predicted"/>